<evidence type="ECO:0000313" key="3">
    <source>
        <dbReference type="Proteomes" id="UP000324748"/>
    </source>
</evidence>
<dbReference type="OrthoDB" id="2498491at2759"/>
<proteinExistence type="predicted"/>
<reference evidence="2 3" key="1">
    <citation type="submission" date="2019-05" db="EMBL/GenBank/DDBJ databases">
        <title>Emergence of the Ug99 lineage of the wheat stem rust pathogen through somatic hybridization.</title>
        <authorList>
            <person name="Li F."/>
            <person name="Upadhyaya N.M."/>
            <person name="Sperschneider J."/>
            <person name="Matny O."/>
            <person name="Nguyen-Phuc H."/>
            <person name="Mago R."/>
            <person name="Raley C."/>
            <person name="Miller M.E."/>
            <person name="Silverstein K.A.T."/>
            <person name="Henningsen E."/>
            <person name="Hirsch C.D."/>
            <person name="Visser B."/>
            <person name="Pretorius Z.A."/>
            <person name="Steffenson B.J."/>
            <person name="Schwessinger B."/>
            <person name="Dodds P.N."/>
            <person name="Figueroa M."/>
        </authorList>
    </citation>
    <scope>NUCLEOTIDE SEQUENCE [LARGE SCALE GENOMIC DNA]</scope>
    <source>
        <strain evidence="2">21-0</strain>
    </source>
</reference>
<evidence type="ECO:0000313" key="2">
    <source>
        <dbReference type="EMBL" id="KAA1089300.1"/>
    </source>
</evidence>
<keyword evidence="3" id="KW-1185">Reference proteome</keyword>
<dbReference type="EMBL" id="VSWC01000093">
    <property type="protein sequence ID" value="KAA1089300.1"/>
    <property type="molecule type" value="Genomic_DNA"/>
</dbReference>
<sequence length="222" mass="23965">MVSLAYLITLVAVLVAVSRADEVANAKTEQVDEKWIYPSSYYRRGWWGGNGLSLYAWNPFLYSRYSTFLGQSCYGATFYPVNWGLGTRYFVKANDGEGAHSVTRRAIDLDDAGQLVRRDAGETVTCSAHGAAPQTFSLKECVEAVNQMSEKKLSTASHGGCKVALVSGNEKVAPGLISAKDLQAGVHNILNACANPDTKEAGTSKSGTKIDEKQVAMILTKN</sequence>
<evidence type="ECO:0000256" key="1">
    <source>
        <dbReference type="SAM" id="SignalP"/>
    </source>
</evidence>
<evidence type="ECO:0008006" key="4">
    <source>
        <dbReference type="Google" id="ProtNLM"/>
    </source>
</evidence>
<dbReference type="AlphaFoldDB" id="A0A5B0NME8"/>
<gene>
    <name evidence="2" type="ORF">PGT21_013454</name>
</gene>
<protein>
    <recommendedName>
        <fullName evidence="4">Ricin B lectin domain-containing protein</fullName>
    </recommendedName>
</protein>
<feature type="chain" id="PRO_5022724982" description="Ricin B lectin domain-containing protein" evidence="1">
    <location>
        <begin position="21"/>
        <end position="222"/>
    </location>
</feature>
<feature type="signal peptide" evidence="1">
    <location>
        <begin position="1"/>
        <end position="20"/>
    </location>
</feature>
<name>A0A5B0NME8_PUCGR</name>
<accession>A0A5B0NME8</accession>
<keyword evidence="1" id="KW-0732">Signal</keyword>
<organism evidence="2 3">
    <name type="scientific">Puccinia graminis f. sp. tritici</name>
    <dbReference type="NCBI Taxonomy" id="56615"/>
    <lineage>
        <taxon>Eukaryota</taxon>
        <taxon>Fungi</taxon>
        <taxon>Dikarya</taxon>
        <taxon>Basidiomycota</taxon>
        <taxon>Pucciniomycotina</taxon>
        <taxon>Pucciniomycetes</taxon>
        <taxon>Pucciniales</taxon>
        <taxon>Pucciniaceae</taxon>
        <taxon>Puccinia</taxon>
    </lineage>
</organism>
<dbReference type="Proteomes" id="UP000324748">
    <property type="component" value="Unassembled WGS sequence"/>
</dbReference>
<comment type="caution">
    <text evidence="2">The sequence shown here is derived from an EMBL/GenBank/DDBJ whole genome shotgun (WGS) entry which is preliminary data.</text>
</comment>